<keyword evidence="2" id="KW-0418">Kinase</keyword>
<dbReference type="SUPFAM" id="SSF55874">
    <property type="entry name" value="ATPase domain of HSP90 chaperone/DNA topoisomerase II/histidine kinase"/>
    <property type="match status" value="1"/>
</dbReference>
<name>A0A2T0AXY4_9FIRM</name>
<dbReference type="InterPro" id="IPR036890">
    <property type="entry name" value="HATPase_C_sf"/>
</dbReference>
<accession>A0A2T0AXY4</accession>
<evidence type="ECO:0000313" key="3">
    <source>
        <dbReference type="Proteomes" id="UP000238415"/>
    </source>
</evidence>
<keyword evidence="2" id="KW-0808">Transferase</keyword>
<feature type="domain" description="Histidine kinase/HSP90-like ATPase" evidence="1">
    <location>
        <begin position="46"/>
        <end position="147"/>
    </location>
</feature>
<dbReference type="EC" id="2.7.11.1" evidence="2"/>
<dbReference type="SMART" id="SM00387">
    <property type="entry name" value="HATPase_c"/>
    <property type="match status" value="1"/>
</dbReference>
<evidence type="ECO:0000313" key="2">
    <source>
        <dbReference type="EMBL" id="PRR75752.1"/>
    </source>
</evidence>
<dbReference type="InterPro" id="IPR003594">
    <property type="entry name" value="HATPase_dom"/>
</dbReference>
<dbReference type="Proteomes" id="UP000238415">
    <property type="component" value="Unassembled WGS sequence"/>
</dbReference>
<dbReference type="AlphaFoldDB" id="A0A2T0AXY4"/>
<dbReference type="Gene3D" id="3.30.565.10">
    <property type="entry name" value="Histidine kinase-like ATPase, C-terminal domain"/>
    <property type="match status" value="1"/>
</dbReference>
<sequence length="149" mass="16410">MFDIAKVYESPADDFDVFIRITREEDIAVARQMAKQLAQEAGFSLADVTKIATAVSELARNIYRYAGQGKIMLKKKTEEKEGPYLEIIASDQGPGIADIDLVMTKGYTTYERSLGIGLTGVKRLMDSFAIYSEVGKGTVVIAGKKGRKF</sequence>
<evidence type="ECO:0000259" key="1">
    <source>
        <dbReference type="SMART" id="SM00387"/>
    </source>
</evidence>
<comment type="caution">
    <text evidence="2">The sequence shown here is derived from an EMBL/GenBank/DDBJ whole genome shotgun (WGS) entry which is preliminary data.</text>
</comment>
<gene>
    <name evidence="2" type="primary">rsbT_1</name>
    <name evidence="2" type="ORF">MOHU_01330</name>
</gene>
<keyword evidence="3" id="KW-1185">Reference proteome</keyword>
<dbReference type="RefSeq" id="WP_277996981.1">
    <property type="nucleotide sequence ID" value="NZ_CP136419.1"/>
</dbReference>
<dbReference type="GO" id="GO:0004674">
    <property type="term" value="F:protein serine/threonine kinase activity"/>
    <property type="evidence" value="ECO:0007669"/>
    <property type="project" value="UniProtKB-EC"/>
</dbReference>
<proteinExistence type="predicted"/>
<protein>
    <submittedName>
        <fullName evidence="2">Serine/threonine-protein kinase RsbT</fullName>
        <ecNumber evidence="2">2.7.11.1</ecNumber>
    </submittedName>
</protein>
<dbReference type="CDD" id="cd16934">
    <property type="entry name" value="HATPase_RsbT-like"/>
    <property type="match status" value="1"/>
</dbReference>
<organism evidence="2 3">
    <name type="scientific">Neomoorella humiferrea</name>
    <dbReference type="NCBI Taxonomy" id="676965"/>
    <lineage>
        <taxon>Bacteria</taxon>
        <taxon>Bacillati</taxon>
        <taxon>Bacillota</taxon>
        <taxon>Clostridia</taxon>
        <taxon>Neomoorellales</taxon>
        <taxon>Neomoorellaceae</taxon>
        <taxon>Neomoorella</taxon>
    </lineage>
</organism>
<dbReference type="EMBL" id="PVXM01000003">
    <property type="protein sequence ID" value="PRR75752.1"/>
    <property type="molecule type" value="Genomic_DNA"/>
</dbReference>
<reference evidence="2 3" key="1">
    <citation type="submission" date="2018-03" db="EMBL/GenBank/DDBJ databases">
        <title>Genome sequence of Moorella humiferrea DSM 23265.</title>
        <authorList>
            <person name="Poehlein A."/>
            <person name="Daniel R."/>
        </authorList>
    </citation>
    <scope>NUCLEOTIDE SEQUENCE [LARGE SCALE GENOMIC DNA]</scope>
    <source>
        <strain evidence="2 3">DSM 23265</strain>
    </source>
</reference>
<dbReference type="Pfam" id="PF13581">
    <property type="entry name" value="HATPase_c_2"/>
    <property type="match status" value="1"/>
</dbReference>